<proteinExistence type="predicted"/>
<keyword evidence="6" id="KW-1185">Reference proteome</keyword>
<dbReference type="Proteomes" id="UP000728032">
    <property type="component" value="Unassembled WGS sequence"/>
</dbReference>
<evidence type="ECO:0000256" key="2">
    <source>
        <dbReference type="ARBA" id="ARBA00022833"/>
    </source>
</evidence>
<dbReference type="GO" id="GO:0006511">
    <property type="term" value="P:ubiquitin-dependent protein catabolic process"/>
    <property type="evidence" value="ECO:0007669"/>
    <property type="project" value="TreeGrafter"/>
</dbReference>
<dbReference type="SMART" id="SM00504">
    <property type="entry name" value="Ubox"/>
    <property type="match status" value="1"/>
</dbReference>
<dbReference type="GO" id="GO:0008270">
    <property type="term" value="F:zinc ion binding"/>
    <property type="evidence" value="ECO:0007669"/>
    <property type="project" value="UniProtKB-KW"/>
</dbReference>
<dbReference type="Gene3D" id="3.30.40.10">
    <property type="entry name" value="Zinc/RING finger domain, C3HC4 (zinc finger)"/>
    <property type="match status" value="1"/>
</dbReference>
<dbReference type="PROSITE" id="PS50089">
    <property type="entry name" value="ZF_RING_2"/>
    <property type="match status" value="1"/>
</dbReference>
<evidence type="ECO:0000313" key="6">
    <source>
        <dbReference type="Proteomes" id="UP000728032"/>
    </source>
</evidence>
<dbReference type="Pfam" id="PF13923">
    <property type="entry name" value="zf-C3HC4_2"/>
    <property type="match status" value="1"/>
</dbReference>
<feature type="domain" description="RING-type" evidence="4">
    <location>
        <begin position="22"/>
        <end position="61"/>
    </location>
</feature>
<dbReference type="EMBL" id="CAJPVJ010002988">
    <property type="protein sequence ID" value="CAG2167058.1"/>
    <property type="molecule type" value="Genomic_DNA"/>
</dbReference>
<name>A0A7R9LU87_9ACAR</name>
<gene>
    <name evidence="5" type="ORF">ONB1V03_LOCUS6570</name>
</gene>
<dbReference type="InterPro" id="IPR003613">
    <property type="entry name" value="Ubox_domain"/>
</dbReference>
<sequence length="198" mass="22452">MPGFQRSRVIGVCDEELDEFICGICLEVFVDPVVTQCCQQSYCSECIHNWLSDNNTCPNDRKELSREGIGPAPRLVYNLLNKMQVKCDFYAMGCESVVKMCELSQHIIYCDHNANRKCKSCELDVDGNGDHKCIESLLIMNKNFCEEIKILKADKQNLLLVVNMARVDLDNCEVKSQRMSATEVDVCVGSVQRSHQEV</sequence>
<dbReference type="InterPro" id="IPR051438">
    <property type="entry name" value="RNF_E3_ubiq-protein_ligase"/>
</dbReference>
<dbReference type="InterPro" id="IPR001841">
    <property type="entry name" value="Znf_RING"/>
</dbReference>
<protein>
    <recommendedName>
        <fullName evidence="4">RING-type domain-containing protein</fullName>
    </recommendedName>
</protein>
<evidence type="ECO:0000259" key="4">
    <source>
        <dbReference type="PROSITE" id="PS50089"/>
    </source>
</evidence>
<evidence type="ECO:0000313" key="5">
    <source>
        <dbReference type="EMBL" id="CAD7648061.1"/>
    </source>
</evidence>
<dbReference type="GO" id="GO:0061630">
    <property type="term" value="F:ubiquitin protein ligase activity"/>
    <property type="evidence" value="ECO:0007669"/>
    <property type="project" value="TreeGrafter"/>
</dbReference>
<reference evidence="5" key="1">
    <citation type="submission" date="2020-11" db="EMBL/GenBank/DDBJ databases">
        <authorList>
            <person name="Tran Van P."/>
        </authorList>
    </citation>
    <scope>NUCLEOTIDE SEQUENCE</scope>
</reference>
<dbReference type="OrthoDB" id="6511708at2759"/>
<dbReference type="SUPFAM" id="SSF57850">
    <property type="entry name" value="RING/U-box"/>
    <property type="match status" value="1"/>
</dbReference>
<keyword evidence="1 3" id="KW-0479">Metal-binding</keyword>
<organism evidence="5">
    <name type="scientific">Oppiella nova</name>
    <dbReference type="NCBI Taxonomy" id="334625"/>
    <lineage>
        <taxon>Eukaryota</taxon>
        <taxon>Metazoa</taxon>
        <taxon>Ecdysozoa</taxon>
        <taxon>Arthropoda</taxon>
        <taxon>Chelicerata</taxon>
        <taxon>Arachnida</taxon>
        <taxon>Acari</taxon>
        <taxon>Acariformes</taxon>
        <taxon>Sarcoptiformes</taxon>
        <taxon>Oribatida</taxon>
        <taxon>Brachypylina</taxon>
        <taxon>Oppioidea</taxon>
        <taxon>Oppiidae</taxon>
        <taxon>Oppiella</taxon>
    </lineage>
</organism>
<dbReference type="EMBL" id="OC917813">
    <property type="protein sequence ID" value="CAD7648061.1"/>
    <property type="molecule type" value="Genomic_DNA"/>
</dbReference>
<dbReference type="AlphaFoldDB" id="A0A7R9LU87"/>
<dbReference type="InterPro" id="IPR013083">
    <property type="entry name" value="Znf_RING/FYVE/PHD"/>
</dbReference>
<evidence type="ECO:0000256" key="1">
    <source>
        <dbReference type="ARBA" id="ARBA00022771"/>
    </source>
</evidence>
<accession>A0A7R9LU87</accession>
<dbReference type="GO" id="GO:0000209">
    <property type="term" value="P:protein polyubiquitination"/>
    <property type="evidence" value="ECO:0007669"/>
    <property type="project" value="TreeGrafter"/>
</dbReference>
<keyword evidence="1 3" id="KW-0863">Zinc-finger</keyword>
<dbReference type="PANTHER" id="PTHR46016:SF1">
    <property type="entry name" value="RING-TYPE DOMAIN-CONTAINING PROTEIN"/>
    <property type="match status" value="1"/>
</dbReference>
<evidence type="ECO:0000256" key="3">
    <source>
        <dbReference type="PROSITE-ProRule" id="PRU00175"/>
    </source>
</evidence>
<keyword evidence="2" id="KW-0862">Zinc</keyword>
<dbReference type="PANTHER" id="PTHR46016">
    <property type="entry name" value="ZINC FINGER, RING/FYVE/PHD-TYPE"/>
    <property type="match status" value="1"/>
</dbReference>